<gene>
    <name evidence="1" type="ORF">ANN_11376</name>
</gene>
<sequence>MKGSEAKSNQLVCLYHVLLNGAHRYCKLQWRVGPENSAATKARVWCKPDELSVCISTYRATSLHHWIKLFELGETFFETQLAPTVGAAESNNYDQHCRLVESEYT</sequence>
<dbReference type="EMBL" id="JAJSOF020000015">
    <property type="protein sequence ID" value="KAJ4441520.1"/>
    <property type="molecule type" value="Genomic_DNA"/>
</dbReference>
<reference evidence="1 2" key="1">
    <citation type="journal article" date="2022" name="Allergy">
        <title>Genome assembly and annotation of Periplaneta americana reveal a comprehensive cockroach allergen profile.</title>
        <authorList>
            <person name="Wang L."/>
            <person name="Xiong Q."/>
            <person name="Saelim N."/>
            <person name="Wang L."/>
            <person name="Nong W."/>
            <person name="Wan A.T."/>
            <person name="Shi M."/>
            <person name="Liu X."/>
            <person name="Cao Q."/>
            <person name="Hui J.H.L."/>
            <person name="Sookrung N."/>
            <person name="Leung T.F."/>
            <person name="Tungtrongchitr A."/>
            <person name="Tsui S.K.W."/>
        </authorList>
    </citation>
    <scope>NUCLEOTIDE SEQUENCE [LARGE SCALE GENOMIC DNA]</scope>
    <source>
        <strain evidence="1">PWHHKU_190912</strain>
    </source>
</reference>
<name>A0ABQ8T4U5_PERAM</name>
<protein>
    <submittedName>
        <fullName evidence="1">Uncharacterized protein</fullName>
    </submittedName>
</protein>
<organism evidence="1 2">
    <name type="scientific">Periplaneta americana</name>
    <name type="common">American cockroach</name>
    <name type="synonym">Blatta americana</name>
    <dbReference type="NCBI Taxonomy" id="6978"/>
    <lineage>
        <taxon>Eukaryota</taxon>
        <taxon>Metazoa</taxon>
        <taxon>Ecdysozoa</taxon>
        <taxon>Arthropoda</taxon>
        <taxon>Hexapoda</taxon>
        <taxon>Insecta</taxon>
        <taxon>Pterygota</taxon>
        <taxon>Neoptera</taxon>
        <taxon>Polyneoptera</taxon>
        <taxon>Dictyoptera</taxon>
        <taxon>Blattodea</taxon>
        <taxon>Blattoidea</taxon>
        <taxon>Blattidae</taxon>
        <taxon>Blattinae</taxon>
        <taxon>Periplaneta</taxon>
    </lineage>
</organism>
<evidence type="ECO:0000313" key="2">
    <source>
        <dbReference type="Proteomes" id="UP001148838"/>
    </source>
</evidence>
<dbReference type="Proteomes" id="UP001148838">
    <property type="component" value="Unassembled WGS sequence"/>
</dbReference>
<accession>A0ABQ8T4U5</accession>
<proteinExistence type="predicted"/>
<evidence type="ECO:0000313" key="1">
    <source>
        <dbReference type="EMBL" id="KAJ4441520.1"/>
    </source>
</evidence>
<keyword evidence="2" id="KW-1185">Reference proteome</keyword>
<comment type="caution">
    <text evidence="1">The sequence shown here is derived from an EMBL/GenBank/DDBJ whole genome shotgun (WGS) entry which is preliminary data.</text>
</comment>